<protein>
    <submittedName>
        <fullName evidence="1">Uncharacterized protein</fullName>
    </submittedName>
</protein>
<dbReference type="Proteomes" id="UP000032279">
    <property type="component" value="Unassembled WGS sequence"/>
</dbReference>
<accession>A0A0D1A7R1</accession>
<dbReference type="AlphaFoldDB" id="A0A0D1A7R1"/>
<reference evidence="1 2" key="1">
    <citation type="submission" date="2013-08" db="EMBL/GenBank/DDBJ databases">
        <title>Lactobacillus wasatchii sp. WDC04, a late gas producing bacteria isolated from aged chedder cheese.</title>
        <authorList>
            <person name="Oberg C.J."/>
            <person name="Culumber M."/>
            <person name="McMahon D.J."/>
            <person name="Broadbent J.R."/>
            <person name="Oberg T.S."/>
            <person name="Ortaki F."/>
        </authorList>
    </citation>
    <scope>NUCLEOTIDE SEQUENCE [LARGE SCALE GENOMIC DNA]</scope>
    <source>
        <strain evidence="1 2">WDC04</strain>
    </source>
</reference>
<proteinExistence type="predicted"/>
<keyword evidence="2" id="KW-1185">Reference proteome</keyword>
<dbReference type="STRING" id="1335616.WDC_0532"/>
<name>A0A0D1A7R1_9LACO</name>
<dbReference type="EMBL" id="AWTT01000008">
    <property type="protein sequence ID" value="KIS03885.1"/>
    <property type="molecule type" value="Genomic_DNA"/>
</dbReference>
<dbReference type="PATRIC" id="fig|1335616.4.peg.532"/>
<comment type="caution">
    <text evidence="1">The sequence shown here is derived from an EMBL/GenBank/DDBJ whole genome shotgun (WGS) entry which is preliminary data.</text>
</comment>
<sequence length="58" mass="6967">MDTQKWVQQQVMTLIENSLDFKEQAFYQALQDTLTEQFKRIDQLQGEIDGRSWNTANW</sequence>
<evidence type="ECO:0000313" key="2">
    <source>
        <dbReference type="Proteomes" id="UP000032279"/>
    </source>
</evidence>
<evidence type="ECO:0000313" key="1">
    <source>
        <dbReference type="EMBL" id="KIS03885.1"/>
    </source>
</evidence>
<dbReference type="RefSeq" id="WP_191978632.1">
    <property type="nucleotide sequence ID" value="NZ_AWTT01000008.1"/>
</dbReference>
<organism evidence="1 2">
    <name type="scientific">Paucilactobacillus wasatchensis</name>
    <dbReference type="NCBI Taxonomy" id="1335616"/>
    <lineage>
        <taxon>Bacteria</taxon>
        <taxon>Bacillati</taxon>
        <taxon>Bacillota</taxon>
        <taxon>Bacilli</taxon>
        <taxon>Lactobacillales</taxon>
        <taxon>Lactobacillaceae</taxon>
        <taxon>Paucilactobacillus</taxon>
    </lineage>
</organism>
<gene>
    <name evidence="1" type="ORF">WDC_0532</name>
</gene>